<evidence type="ECO:0000313" key="2">
    <source>
        <dbReference type="EMBL" id="SVD63329.1"/>
    </source>
</evidence>
<name>A0A382WXJ6_9ZZZZ</name>
<accession>A0A382WXJ6</accession>
<dbReference type="Gene3D" id="3.40.50.2300">
    <property type="match status" value="1"/>
</dbReference>
<sequence length="80" mass="8886">MAGLTYLVQYKQKNPINESFGLPKPMTSPQTPTILIVDTSSRSREDKQYGLAQRGYKVIAIENGDRALNVLATEPVHVLI</sequence>
<organism evidence="2">
    <name type="scientific">marine metagenome</name>
    <dbReference type="NCBI Taxonomy" id="408172"/>
    <lineage>
        <taxon>unclassified sequences</taxon>
        <taxon>metagenomes</taxon>
        <taxon>ecological metagenomes</taxon>
    </lineage>
</organism>
<evidence type="ECO:0000259" key="1">
    <source>
        <dbReference type="PROSITE" id="PS50110"/>
    </source>
</evidence>
<reference evidence="2" key="1">
    <citation type="submission" date="2018-05" db="EMBL/GenBank/DDBJ databases">
        <authorList>
            <person name="Lanie J.A."/>
            <person name="Ng W.-L."/>
            <person name="Kazmierczak K.M."/>
            <person name="Andrzejewski T.M."/>
            <person name="Davidsen T.M."/>
            <person name="Wayne K.J."/>
            <person name="Tettelin H."/>
            <person name="Glass J.I."/>
            <person name="Rusch D."/>
            <person name="Podicherti R."/>
            <person name="Tsui H.-C.T."/>
            <person name="Winkler M.E."/>
        </authorList>
    </citation>
    <scope>NUCLEOTIDE SEQUENCE</scope>
</reference>
<dbReference type="GO" id="GO:0000160">
    <property type="term" value="P:phosphorelay signal transduction system"/>
    <property type="evidence" value="ECO:0007669"/>
    <property type="project" value="InterPro"/>
</dbReference>
<protein>
    <recommendedName>
        <fullName evidence="1">Response regulatory domain-containing protein</fullName>
    </recommendedName>
</protein>
<gene>
    <name evidence="2" type="ORF">METZ01_LOCUS416183</name>
</gene>
<dbReference type="AlphaFoldDB" id="A0A382WXJ6"/>
<dbReference type="SUPFAM" id="SSF52172">
    <property type="entry name" value="CheY-like"/>
    <property type="match status" value="1"/>
</dbReference>
<dbReference type="PROSITE" id="PS50110">
    <property type="entry name" value="RESPONSE_REGULATORY"/>
    <property type="match status" value="1"/>
</dbReference>
<dbReference type="InterPro" id="IPR001789">
    <property type="entry name" value="Sig_transdc_resp-reg_receiver"/>
</dbReference>
<dbReference type="InterPro" id="IPR011006">
    <property type="entry name" value="CheY-like_superfamily"/>
</dbReference>
<proteinExistence type="predicted"/>
<dbReference type="EMBL" id="UINC01163170">
    <property type="protein sequence ID" value="SVD63329.1"/>
    <property type="molecule type" value="Genomic_DNA"/>
</dbReference>
<feature type="domain" description="Response regulatory" evidence="1">
    <location>
        <begin position="33"/>
        <end position="80"/>
    </location>
</feature>
<feature type="non-terminal residue" evidence="2">
    <location>
        <position position="80"/>
    </location>
</feature>